<dbReference type="Proteomes" id="UP000615446">
    <property type="component" value="Unassembled WGS sequence"/>
</dbReference>
<evidence type="ECO:0000313" key="2">
    <source>
        <dbReference type="Proteomes" id="UP000615446"/>
    </source>
</evidence>
<accession>A0A8H3LF91</accession>
<protein>
    <submittedName>
        <fullName evidence="1">Uncharacterized protein</fullName>
    </submittedName>
</protein>
<comment type="caution">
    <text evidence="1">The sequence shown here is derived from an EMBL/GenBank/DDBJ whole genome shotgun (WGS) entry which is preliminary data.</text>
</comment>
<gene>
    <name evidence="1" type="ORF">RCL2_001270600</name>
</gene>
<dbReference type="EMBL" id="BLAL01000156">
    <property type="protein sequence ID" value="GES85601.1"/>
    <property type="molecule type" value="Genomic_DNA"/>
</dbReference>
<organism evidence="1 2">
    <name type="scientific">Rhizophagus clarus</name>
    <dbReference type="NCBI Taxonomy" id="94130"/>
    <lineage>
        <taxon>Eukaryota</taxon>
        <taxon>Fungi</taxon>
        <taxon>Fungi incertae sedis</taxon>
        <taxon>Mucoromycota</taxon>
        <taxon>Glomeromycotina</taxon>
        <taxon>Glomeromycetes</taxon>
        <taxon>Glomerales</taxon>
        <taxon>Glomeraceae</taxon>
        <taxon>Rhizophagus</taxon>
    </lineage>
</organism>
<proteinExistence type="predicted"/>
<dbReference type="AlphaFoldDB" id="A0A8H3LF91"/>
<evidence type="ECO:0000313" key="1">
    <source>
        <dbReference type="EMBL" id="GES85601.1"/>
    </source>
</evidence>
<reference evidence="1" key="1">
    <citation type="submission" date="2019-10" db="EMBL/GenBank/DDBJ databases">
        <title>Conservation and host-specific expression of non-tandemly repeated heterogenous ribosome RNA gene in arbuscular mycorrhizal fungi.</title>
        <authorList>
            <person name="Maeda T."/>
            <person name="Kobayashi Y."/>
            <person name="Nakagawa T."/>
            <person name="Ezawa T."/>
            <person name="Yamaguchi K."/>
            <person name="Bino T."/>
            <person name="Nishimoto Y."/>
            <person name="Shigenobu S."/>
            <person name="Kawaguchi M."/>
        </authorList>
    </citation>
    <scope>NUCLEOTIDE SEQUENCE</scope>
    <source>
        <strain evidence="1">HR1</strain>
    </source>
</reference>
<name>A0A8H3LF91_9GLOM</name>
<sequence>MDHEPIEPSINQTTNVIQMERASSNVSYSNLNISYDFSNTTSYTISNSSSYASLTIRRRRDQRRLRHRITTNTYTLNHMSLLRQLPRQNTNDPFADQIFNGTEFY</sequence>